<organism evidence="9 10">
    <name type="scientific">Varanus komodoensis</name>
    <name type="common">Komodo dragon</name>
    <dbReference type="NCBI Taxonomy" id="61221"/>
    <lineage>
        <taxon>Eukaryota</taxon>
        <taxon>Metazoa</taxon>
        <taxon>Chordata</taxon>
        <taxon>Craniata</taxon>
        <taxon>Vertebrata</taxon>
        <taxon>Euteleostomi</taxon>
        <taxon>Lepidosauria</taxon>
        <taxon>Squamata</taxon>
        <taxon>Bifurcata</taxon>
        <taxon>Unidentata</taxon>
        <taxon>Episquamata</taxon>
        <taxon>Toxicofera</taxon>
        <taxon>Anguimorpha</taxon>
        <taxon>Paleoanguimorpha</taxon>
        <taxon>Varanoidea</taxon>
        <taxon>Varanidae</taxon>
        <taxon>Varanus</taxon>
    </lineage>
</organism>
<evidence type="ECO:0000259" key="8">
    <source>
        <dbReference type="PROSITE" id="PS51782"/>
    </source>
</evidence>
<dbReference type="InterPro" id="IPR036779">
    <property type="entry name" value="LysM_dom_sf"/>
</dbReference>
<evidence type="ECO:0000256" key="4">
    <source>
        <dbReference type="ARBA" id="ARBA00023136"/>
    </source>
</evidence>
<comment type="subcellular location">
    <subcellularLocation>
        <location evidence="1">Membrane</location>
        <topology evidence="1">Single-pass membrane protein</topology>
    </subcellularLocation>
</comment>
<keyword evidence="10" id="KW-1185">Reference proteome</keyword>
<evidence type="ECO:0000256" key="2">
    <source>
        <dbReference type="ARBA" id="ARBA00022692"/>
    </source>
</evidence>
<dbReference type="InterPro" id="IPR045030">
    <property type="entry name" value="LYSM1-4"/>
</dbReference>
<reference evidence="9" key="1">
    <citation type="submission" date="2025-08" db="UniProtKB">
        <authorList>
            <consortium name="Ensembl"/>
        </authorList>
    </citation>
    <scope>IDENTIFICATION</scope>
</reference>
<dbReference type="AlphaFoldDB" id="A0A8D2LVV4"/>
<evidence type="ECO:0000256" key="3">
    <source>
        <dbReference type="ARBA" id="ARBA00022989"/>
    </source>
</evidence>
<feature type="domain" description="LysM" evidence="8">
    <location>
        <begin position="71"/>
        <end position="115"/>
    </location>
</feature>
<dbReference type="GO" id="GO:0016020">
    <property type="term" value="C:membrane"/>
    <property type="evidence" value="ECO:0007669"/>
    <property type="project" value="UniProtKB-SubCell"/>
</dbReference>
<keyword evidence="4 7" id="KW-0472">Membrane</keyword>
<dbReference type="PROSITE" id="PS51782">
    <property type="entry name" value="LYSM"/>
    <property type="match status" value="1"/>
</dbReference>
<dbReference type="CDD" id="cd00118">
    <property type="entry name" value="LysM"/>
    <property type="match status" value="1"/>
</dbReference>
<dbReference type="KEGG" id="vko:123030772"/>
<proteinExistence type="predicted"/>
<dbReference type="OrthoDB" id="538216at2759"/>
<dbReference type="Proteomes" id="UP000694545">
    <property type="component" value="Unplaced"/>
</dbReference>
<evidence type="ECO:0000256" key="5">
    <source>
        <dbReference type="ARBA" id="ARBA00023180"/>
    </source>
</evidence>
<dbReference type="PANTHER" id="PTHR20932">
    <property type="entry name" value="LYSM AND PUTATIVE PEPTIDOGLYCAN-BINDING DOMAIN-CONTAINING PROTEIN"/>
    <property type="match status" value="1"/>
</dbReference>
<accession>A0A8D2LVV4</accession>
<sequence>MRLNKGLMRSFQAPATVQKFPSSQVFLFRSRQSGSDESSEEELEVMELRARKSEQQPCDVTRERVGDVVFLEREVKEDDSLNKLALQYGCKVADIKQVNNFFQEQDMYALKAIKIPVKVNGLLTEIGGTVPAPQCTGLLPDELSESSDRDNQCADHERISRYFRGIDQNIEQVASVDACPSTDYCIETPLWSPSGQKEVSSGVDCGIQWWNAVLVMLLIGVILPVFYIVYFKTRGLEVVANLSNTTGAANNLLRGLVKGSPDHLAQAEHTPQTVAFLRSGG</sequence>
<keyword evidence="2 7" id="KW-0812">Transmembrane</keyword>
<dbReference type="Ensembl" id="ENSVKKT00000028064.1">
    <property type="protein sequence ID" value="ENSVKKP00000027396.1"/>
    <property type="gene ID" value="ENSVKKG00000017823.1"/>
</dbReference>
<reference evidence="9" key="2">
    <citation type="submission" date="2025-09" db="UniProtKB">
        <authorList>
            <consortium name="Ensembl"/>
        </authorList>
    </citation>
    <scope>IDENTIFICATION</scope>
</reference>
<dbReference type="Pfam" id="PF01476">
    <property type="entry name" value="LysM"/>
    <property type="match status" value="1"/>
</dbReference>
<keyword evidence="3 7" id="KW-1133">Transmembrane helix</keyword>
<evidence type="ECO:0000256" key="1">
    <source>
        <dbReference type="ARBA" id="ARBA00004167"/>
    </source>
</evidence>
<dbReference type="OMA" id="ESYCVET"/>
<dbReference type="CTD" id="145748"/>
<dbReference type="PANTHER" id="PTHR20932:SF7">
    <property type="entry name" value="AND PUTATIVE PEPTIDOGLYCAN-BINDING DOMAIN-CONTAINING PROTEIN 4-RELATED"/>
    <property type="match status" value="1"/>
</dbReference>
<evidence type="ECO:0000313" key="9">
    <source>
        <dbReference type="Ensembl" id="ENSVKKP00000027396.1"/>
    </source>
</evidence>
<protein>
    <recommendedName>
        <fullName evidence="6">LysM and putative peptidoglycan-binding domain-containing protein 4</fullName>
    </recommendedName>
</protein>
<evidence type="ECO:0000256" key="6">
    <source>
        <dbReference type="ARBA" id="ARBA00040995"/>
    </source>
</evidence>
<dbReference type="SMART" id="SM00257">
    <property type="entry name" value="LysM"/>
    <property type="match status" value="1"/>
</dbReference>
<gene>
    <name evidence="9" type="primary">LYSMD4</name>
</gene>
<feature type="transmembrane region" description="Helical" evidence="7">
    <location>
        <begin position="209"/>
        <end position="230"/>
    </location>
</feature>
<name>A0A8D2LVV4_VARKO</name>
<keyword evidence="5" id="KW-0325">Glycoprotein</keyword>
<evidence type="ECO:0000313" key="10">
    <source>
        <dbReference type="Proteomes" id="UP000694545"/>
    </source>
</evidence>
<evidence type="ECO:0000256" key="7">
    <source>
        <dbReference type="SAM" id="Phobius"/>
    </source>
</evidence>
<dbReference type="Gene3D" id="3.10.350.10">
    <property type="entry name" value="LysM domain"/>
    <property type="match status" value="1"/>
</dbReference>
<dbReference type="RefSeq" id="XP_044300887.1">
    <property type="nucleotide sequence ID" value="XM_044444952.1"/>
</dbReference>
<dbReference type="GeneID" id="123030772"/>
<dbReference type="InterPro" id="IPR018392">
    <property type="entry name" value="LysM"/>
</dbReference>